<dbReference type="Gene3D" id="3.10.110.10">
    <property type="entry name" value="Ubiquitin Conjugating Enzyme"/>
    <property type="match status" value="1"/>
</dbReference>
<sequence>MTSCASPLSQPMADISQTSPRERRLVAEWDLLQSLAHLNPERIGNLAVEDEVFSCTLHKTPALRLGTKEIVTSHRLKIVFPLYYPSVPLELYLKAPVAHPNVHPRTGFLCLWDKHQVSNNVEHALHKTVAMLSRRLENCNPVHVMQPDLQMLSDADYPAPGEPLLGIAHPGIAASGLIPDEPPARRRRLS</sequence>
<name>A0A5B9E8D5_9BACT</name>
<dbReference type="EMBL" id="CP042806">
    <property type="protein sequence ID" value="QEE28368.1"/>
    <property type="molecule type" value="Genomic_DNA"/>
</dbReference>
<evidence type="ECO:0000313" key="2">
    <source>
        <dbReference type="Proteomes" id="UP000321820"/>
    </source>
</evidence>
<dbReference type="Proteomes" id="UP000321820">
    <property type="component" value="Chromosome"/>
</dbReference>
<proteinExistence type="predicted"/>
<evidence type="ECO:0000313" key="1">
    <source>
        <dbReference type="EMBL" id="QEE28368.1"/>
    </source>
</evidence>
<dbReference type="InterPro" id="IPR016135">
    <property type="entry name" value="UBQ-conjugating_enzyme/RWD"/>
</dbReference>
<dbReference type="OrthoDB" id="118410at2"/>
<dbReference type="AlphaFoldDB" id="A0A5B9E8D5"/>
<keyword evidence="2" id="KW-1185">Reference proteome</keyword>
<dbReference type="KEGG" id="talb:FTW19_10365"/>
<reference evidence="1 2" key="1">
    <citation type="submission" date="2019-08" db="EMBL/GenBank/DDBJ databases">
        <title>Complete genome sequence of Terriglobus albidus strain ORNL.</title>
        <authorList>
            <person name="Podar M."/>
        </authorList>
    </citation>
    <scope>NUCLEOTIDE SEQUENCE [LARGE SCALE GENOMIC DNA]</scope>
    <source>
        <strain evidence="1 2">ORNL</strain>
    </source>
</reference>
<dbReference type="SUPFAM" id="SSF54495">
    <property type="entry name" value="UBC-like"/>
    <property type="match status" value="1"/>
</dbReference>
<organism evidence="1 2">
    <name type="scientific">Terriglobus albidus</name>
    <dbReference type="NCBI Taxonomy" id="1592106"/>
    <lineage>
        <taxon>Bacteria</taxon>
        <taxon>Pseudomonadati</taxon>
        <taxon>Acidobacteriota</taxon>
        <taxon>Terriglobia</taxon>
        <taxon>Terriglobales</taxon>
        <taxon>Acidobacteriaceae</taxon>
        <taxon>Terriglobus</taxon>
    </lineage>
</organism>
<accession>A0A5B9E8D5</accession>
<gene>
    <name evidence="1" type="ORF">FTW19_10365</name>
</gene>
<dbReference type="RefSeq" id="WP_147647558.1">
    <property type="nucleotide sequence ID" value="NZ_CP042806.1"/>
</dbReference>
<protein>
    <submittedName>
        <fullName evidence="1">Uncharacterized protein</fullName>
    </submittedName>
</protein>